<evidence type="ECO:0000256" key="2">
    <source>
        <dbReference type="ARBA" id="ARBA00022525"/>
    </source>
</evidence>
<keyword evidence="2" id="KW-0964">Secreted</keyword>
<evidence type="ECO:0000256" key="7">
    <source>
        <dbReference type="PROSITE-ProRule" id="PRU00196"/>
    </source>
</evidence>
<dbReference type="PANTHER" id="PTHR48071:SF15">
    <property type="entry name" value="SRCR DOMAIN-CONTAINING PROTEIN"/>
    <property type="match status" value="1"/>
</dbReference>
<keyword evidence="3" id="KW-0732">Signal</keyword>
<dbReference type="STRING" id="137246.A0A401T3Y8"/>
<dbReference type="Pfam" id="PF00530">
    <property type="entry name" value="SRCR"/>
    <property type="match status" value="3"/>
</dbReference>
<feature type="disulfide bond" evidence="7">
    <location>
        <begin position="297"/>
        <end position="307"/>
    </location>
</feature>
<dbReference type="OMA" id="GSEREPH"/>
<keyword evidence="5 7" id="KW-1015">Disulfide bond</keyword>
<dbReference type="OrthoDB" id="536948at2759"/>
<feature type="domain" description="SRCR" evidence="8">
    <location>
        <begin position="228"/>
        <end position="328"/>
    </location>
</feature>
<protein>
    <recommendedName>
        <fullName evidence="8">SRCR domain-containing protein</fullName>
    </recommendedName>
</protein>
<dbReference type="SMART" id="SM00202">
    <property type="entry name" value="SR"/>
    <property type="match status" value="3"/>
</dbReference>
<accession>A0A401T3Y8</accession>
<name>A0A401T3Y8_CHIPU</name>
<dbReference type="FunFam" id="3.10.250.10:FF:000002">
    <property type="entry name" value="Scavenger receptor cysteine-rich type 1 protein M130"/>
    <property type="match status" value="1"/>
</dbReference>
<organism evidence="9 10">
    <name type="scientific">Chiloscyllium punctatum</name>
    <name type="common">Brownbanded bambooshark</name>
    <name type="synonym">Hemiscyllium punctatum</name>
    <dbReference type="NCBI Taxonomy" id="137246"/>
    <lineage>
        <taxon>Eukaryota</taxon>
        <taxon>Metazoa</taxon>
        <taxon>Chordata</taxon>
        <taxon>Craniata</taxon>
        <taxon>Vertebrata</taxon>
        <taxon>Chondrichthyes</taxon>
        <taxon>Elasmobranchii</taxon>
        <taxon>Galeomorphii</taxon>
        <taxon>Galeoidea</taxon>
        <taxon>Orectolobiformes</taxon>
        <taxon>Hemiscylliidae</taxon>
        <taxon>Chiloscyllium</taxon>
    </lineage>
</organism>
<evidence type="ECO:0000256" key="5">
    <source>
        <dbReference type="ARBA" id="ARBA00023157"/>
    </source>
</evidence>
<proteinExistence type="predicted"/>
<feature type="disulfide bond" evidence="7">
    <location>
        <begin position="164"/>
        <end position="225"/>
    </location>
</feature>
<dbReference type="GO" id="GO:0005886">
    <property type="term" value="C:plasma membrane"/>
    <property type="evidence" value="ECO:0007669"/>
    <property type="project" value="TreeGrafter"/>
</dbReference>
<dbReference type="Proteomes" id="UP000287033">
    <property type="component" value="Unassembled WGS sequence"/>
</dbReference>
<feature type="domain" description="SRCR" evidence="8">
    <location>
        <begin position="126"/>
        <end position="226"/>
    </location>
</feature>
<comment type="subcellular location">
    <subcellularLocation>
        <location evidence="1">Secreted</location>
    </subcellularLocation>
</comment>
<dbReference type="InterPro" id="IPR036772">
    <property type="entry name" value="SRCR-like_dom_sf"/>
</dbReference>
<evidence type="ECO:0000256" key="1">
    <source>
        <dbReference type="ARBA" id="ARBA00004613"/>
    </source>
</evidence>
<dbReference type="InterPro" id="IPR001190">
    <property type="entry name" value="SRCR"/>
</dbReference>
<sequence length="332" mass="36392">MQYSGESYVLTGCLQPRGTDQIQLRLVDGGSDCAGRVELYYNGSWGTACDDSWDLADAQVVCNQLKCGQALNATVSGWFGPGVGPIWLDCGVNDSVLWECLMESWSDSDCNHKEDAGVICSDHRAVRLQDGANPCQGRVEVFYNGTWGTVCADSFDMKDAEVVCKQLSCGSAQSVDGDVTFGSGSGPIWLDDVNCRLHDIFLWQCPSSPWGKHNCDHQEDVGVICSELQLAAGFNNCSGRVEIFINGTWGTVCDDSWDRKDAAVVCRHLNCGHPVSPLEEVLFERGNGTIWIDEIKCKGSELFLWDCQLSVMANHDCEHKEDVNLICSGMPF</sequence>
<dbReference type="GO" id="GO:0004252">
    <property type="term" value="F:serine-type endopeptidase activity"/>
    <property type="evidence" value="ECO:0007669"/>
    <property type="project" value="TreeGrafter"/>
</dbReference>
<keyword evidence="6" id="KW-0325">Glycoprotein</keyword>
<feature type="domain" description="SRCR" evidence="8">
    <location>
        <begin position="24"/>
        <end position="121"/>
    </location>
</feature>
<keyword evidence="10" id="KW-1185">Reference proteome</keyword>
<evidence type="ECO:0000256" key="4">
    <source>
        <dbReference type="ARBA" id="ARBA00022737"/>
    </source>
</evidence>
<dbReference type="AlphaFoldDB" id="A0A401T3Y8"/>
<comment type="caution">
    <text evidence="7">Lacks conserved residue(s) required for the propagation of feature annotation.</text>
</comment>
<dbReference type="Gene3D" id="3.10.250.10">
    <property type="entry name" value="SRCR-like domain"/>
    <property type="match status" value="3"/>
</dbReference>
<dbReference type="PROSITE" id="PS50287">
    <property type="entry name" value="SRCR_2"/>
    <property type="match status" value="3"/>
</dbReference>
<dbReference type="GO" id="GO:0031638">
    <property type="term" value="P:zymogen activation"/>
    <property type="evidence" value="ECO:0007669"/>
    <property type="project" value="TreeGrafter"/>
</dbReference>
<evidence type="ECO:0000259" key="8">
    <source>
        <dbReference type="PROSITE" id="PS50287"/>
    </source>
</evidence>
<evidence type="ECO:0000313" key="10">
    <source>
        <dbReference type="Proteomes" id="UP000287033"/>
    </source>
</evidence>
<gene>
    <name evidence="9" type="ORF">chiPu_0015873</name>
</gene>
<feature type="disulfide bond" evidence="7">
    <location>
        <begin position="253"/>
        <end position="317"/>
    </location>
</feature>
<feature type="disulfide bond" evidence="7">
    <location>
        <begin position="151"/>
        <end position="215"/>
    </location>
</feature>
<dbReference type="SUPFAM" id="SSF56487">
    <property type="entry name" value="SRCR-like"/>
    <property type="match status" value="3"/>
</dbReference>
<keyword evidence="4" id="KW-0677">Repeat</keyword>
<evidence type="ECO:0000256" key="3">
    <source>
        <dbReference type="ARBA" id="ARBA00022729"/>
    </source>
</evidence>
<dbReference type="FunFam" id="3.10.250.10:FF:000009">
    <property type="entry name" value="WC1"/>
    <property type="match status" value="1"/>
</dbReference>
<feature type="disulfide bond" evidence="7">
    <location>
        <begin position="266"/>
        <end position="327"/>
    </location>
</feature>
<dbReference type="PRINTS" id="PR00258">
    <property type="entry name" value="SPERACTRCPTR"/>
</dbReference>
<dbReference type="PANTHER" id="PTHR48071">
    <property type="entry name" value="SRCR DOMAIN-CONTAINING PROTEIN"/>
    <property type="match status" value="1"/>
</dbReference>
<reference evidence="9 10" key="1">
    <citation type="journal article" date="2018" name="Nat. Ecol. Evol.">
        <title>Shark genomes provide insights into elasmobranch evolution and the origin of vertebrates.</title>
        <authorList>
            <person name="Hara Y"/>
            <person name="Yamaguchi K"/>
            <person name="Onimaru K"/>
            <person name="Kadota M"/>
            <person name="Koyanagi M"/>
            <person name="Keeley SD"/>
            <person name="Tatsumi K"/>
            <person name="Tanaka K"/>
            <person name="Motone F"/>
            <person name="Kageyama Y"/>
            <person name="Nozu R"/>
            <person name="Adachi N"/>
            <person name="Nishimura O"/>
            <person name="Nakagawa R"/>
            <person name="Tanegashima C"/>
            <person name="Kiyatake I"/>
            <person name="Matsumoto R"/>
            <person name="Murakumo K"/>
            <person name="Nishida K"/>
            <person name="Terakita A"/>
            <person name="Kuratani S"/>
            <person name="Sato K"/>
            <person name="Hyodo S Kuraku.S."/>
        </authorList>
    </citation>
    <scope>NUCLEOTIDE SEQUENCE [LARGE SCALE GENOMIC DNA]</scope>
</reference>
<dbReference type="FunFam" id="3.10.250.10:FF:000006">
    <property type="entry name" value="neurotrypsin isoform X2"/>
    <property type="match status" value="1"/>
</dbReference>
<dbReference type="GO" id="GO:0005615">
    <property type="term" value="C:extracellular space"/>
    <property type="evidence" value="ECO:0007669"/>
    <property type="project" value="TreeGrafter"/>
</dbReference>
<evidence type="ECO:0000256" key="6">
    <source>
        <dbReference type="ARBA" id="ARBA00023180"/>
    </source>
</evidence>
<feature type="disulfide bond" evidence="7">
    <location>
        <begin position="90"/>
        <end position="100"/>
    </location>
</feature>
<dbReference type="EMBL" id="BEZZ01000986">
    <property type="protein sequence ID" value="GCC37369.1"/>
    <property type="molecule type" value="Genomic_DNA"/>
</dbReference>
<evidence type="ECO:0000313" key="9">
    <source>
        <dbReference type="EMBL" id="GCC37369.1"/>
    </source>
</evidence>
<feature type="disulfide bond" evidence="7">
    <location>
        <begin position="195"/>
        <end position="205"/>
    </location>
</feature>
<comment type="caution">
    <text evidence="9">The sequence shown here is derived from an EMBL/GenBank/DDBJ whole genome shotgun (WGS) entry which is preliminary data.</text>
</comment>